<evidence type="ECO:0000256" key="4">
    <source>
        <dbReference type="ARBA" id="ARBA00023136"/>
    </source>
</evidence>
<dbReference type="Gene3D" id="1.20.1250.20">
    <property type="entry name" value="MFS general substrate transporter like domains"/>
    <property type="match status" value="1"/>
</dbReference>
<comment type="subcellular location">
    <subcellularLocation>
        <location evidence="1">Membrane</location>
        <topology evidence="1">Multi-pass membrane protein</topology>
    </subcellularLocation>
</comment>
<keyword evidence="4 5" id="KW-0472">Membrane</keyword>
<organism evidence="6 7">
    <name type="scientific">Acanthoscelides obtectus</name>
    <name type="common">Bean weevil</name>
    <name type="synonym">Bruchus obtectus</name>
    <dbReference type="NCBI Taxonomy" id="200917"/>
    <lineage>
        <taxon>Eukaryota</taxon>
        <taxon>Metazoa</taxon>
        <taxon>Ecdysozoa</taxon>
        <taxon>Arthropoda</taxon>
        <taxon>Hexapoda</taxon>
        <taxon>Insecta</taxon>
        <taxon>Pterygota</taxon>
        <taxon>Neoptera</taxon>
        <taxon>Endopterygota</taxon>
        <taxon>Coleoptera</taxon>
        <taxon>Polyphaga</taxon>
        <taxon>Cucujiformia</taxon>
        <taxon>Chrysomeloidea</taxon>
        <taxon>Chrysomelidae</taxon>
        <taxon>Bruchinae</taxon>
        <taxon>Bruchini</taxon>
        <taxon>Acanthoscelides</taxon>
    </lineage>
</organism>
<comment type="caution">
    <text evidence="6">The sequence shown here is derived from an EMBL/GenBank/DDBJ whole genome shotgun (WGS) entry which is preliminary data.</text>
</comment>
<accession>A0A9P0JXY4</accession>
<dbReference type="PANTHER" id="PTHR23507:SF39">
    <property type="entry name" value="GH23453P-RELATED"/>
    <property type="match status" value="1"/>
</dbReference>
<dbReference type="GO" id="GO:0022857">
    <property type="term" value="F:transmembrane transporter activity"/>
    <property type="evidence" value="ECO:0007669"/>
    <property type="project" value="InterPro"/>
</dbReference>
<sequence length="163" mass="18226">MITVELPLLLVFFSFMFTSSVYTNLVIYRTCYTILGYNQSECALLGNVDNNITEHLEKLVEPEANIIGMVKGTIGSIFSVIICIFIGPWSDRFGRKPVIVANLIGFTLSAILVVIYCFFDKLSPWYLAVCSLPETLTGGFATLFTMIISYMADTSTEDNRAMR</sequence>
<evidence type="ECO:0000256" key="2">
    <source>
        <dbReference type="ARBA" id="ARBA00022692"/>
    </source>
</evidence>
<feature type="transmembrane region" description="Helical" evidence="5">
    <location>
        <begin position="98"/>
        <end position="119"/>
    </location>
</feature>
<feature type="transmembrane region" description="Helical" evidence="5">
    <location>
        <begin position="7"/>
        <end position="28"/>
    </location>
</feature>
<evidence type="ECO:0000313" key="6">
    <source>
        <dbReference type="EMBL" id="CAH1961522.1"/>
    </source>
</evidence>
<evidence type="ECO:0000313" key="7">
    <source>
        <dbReference type="Proteomes" id="UP001152888"/>
    </source>
</evidence>
<evidence type="ECO:0008006" key="8">
    <source>
        <dbReference type="Google" id="ProtNLM"/>
    </source>
</evidence>
<keyword evidence="2 5" id="KW-0812">Transmembrane</keyword>
<dbReference type="PANTHER" id="PTHR23507">
    <property type="entry name" value="ZGC:174356"/>
    <property type="match status" value="1"/>
</dbReference>
<dbReference type="GO" id="GO:0016020">
    <property type="term" value="C:membrane"/>
    <property type="evidence" value="ECO:0007669"/>
    <property type="project" value="UniProtKB-SubCell"/>
</dbReference>
<dbReference type="InterPro" id="IPR005829">
    <property type="entry name" value="Sugar_transporter_CS"/>
</dbReference>
<name>A0A9P0JXY4_ACAOB</name>
<feature type="transmembrane region" description="Helical" evidence="5">
    <location>
        <begin position="125"/>
        <end position="152"/>
    </location>
</feature>
<evidence type="ECO:0000256" key="5">
    <source>
        <dbReference type="SAM" id="Phobius"/>
    </source>
</evidence>
<gene>
    <name evidence="6" type="ORF">ACAOBT_LOCUS4203</name>
</gene>
<dbReference type="AlphaFoldDB" id="A0A9P0JXY4"/>
<dbReference type="SUPFAM" id="SSF103473">
    <property type="entry name" value="MFS general substrate transporter"/>
    <property type="match status" value="1"/>
</dbReference>
<dbReference type="Proteomes" id="UP001152888">
    <property type="component" value="Unassembled WGS sequence"/>
</dbReference>
<dbReference type="PROSITE" id="PS00216">
    <property type="entry name" value="SUGAR_TRANSPORT_1"/>
    <property type="match status" value="1"/>
</dbReference>
<dbReference type="InterPro" id="IPR036259">
    <property type="entry name" value="MFS_trans_sf"/>
</dbReference>
<proteinExistence type="predicted"/>
<keyword evidence="7" id="KW-1185">Reference proteome</keyword>
<dbReference type="OrthoDB" id="430300at2759"/>
<protein>
    <recommendedName>
        <fullName evidence="8">Major facilitator superfamily (MFS) profile domain-containing protein</fullName>
    </recommendedName>
</protein>
<dbReference type="EMBL" id="CAKOFQ010006695">
    <property type="protein sequence ID" value="CAH1961522.1"/>
    <property type="molecule type" value="Genomic_DNA"/>
</dbReference>
<evidence type="ECO:0000256" key="1">
    <source>
        <dbReference type="ARBA" id="ARBA00004141"/>
    </source>
</evidence>
<keyword evidence="3 5" id="KW-1133">Transmembrane helix</keyword>
<feature type="transmembrane region" description="Helical" evidence="5">
    <location>
        <begin position="66"/>
        <end position="86"/>
    </location>
</feature>
<reference evidence="6" key="1">
    <citation type="submission" date="2022-03" db="EMBL/GenBank/DDBJ databases">
        <authorList>
            <person name="Sayadi A."/>
        </authorList>
    </citation>
    <scope>NUCLEOTIDE SEQUENCE</scope>
</reference>
<evidence type="ECO:0000256" key="3">
    <source>
        <dbReference type="ARBA" id="ARBA00022989"/>
    </source>
</evidence>